<dbReference type="SUPFAM" id="SSF47598">
    <property type="entry name" value="Ribbon-helix-helix"/>
    <property type="match status" value="1"/>
</dbReference>
<dbReference type="GO" id="GO:0006355">
    <property type="term" value="P:regulation of DNA-templated transcription"/>
    <property type="evidence" value="ECO:0007669"/>
    <property type="project" value="InterPro"/>
</dbReference>
<evidence type="ECO:0000313" key="1">
    <source>
        <dbReference type="EMBL" id="EAZ91505.1"/>
    </source>
</evidence>
<dbReference type="RefSeq" id="WP_008275333.1">
    <property type="nucleotide sequence ID" value="NZ_AAXW01000013.1"/>
</dbReference>
<accession>A3IPL5</accession>
<reference evidence="1 2" key="1">
    <citation type="submission" date="2007-03" db="EMBL/GenBank/DDBJ databases">
        <authorList>
            <person name="Stal L."/>
            <person name="Ferriera S."/>
            <person name="Johnson J."/>
            <person name="Kravitz S."/>
            <person name="Beeson K."/>
            <person name="Sutton G."/>
            <person name="Rogers Y.-H."/>
            <person name="Friedman R."/>
            <person name="Frazier M."/>
            <person name="Venter J.C."/>
        </authorList>
    </citation>
    <scope>NUCLEOTIDE SEQUENCE [LARGE SCALE GENOMIC DNA]</scope>
    <source>
        <strain evidence="1 2">CCY0110</strain>
    </source>
</reference>
<name>A3IPL5_9CHRO</name>
<dbReference type="Proteomes" id="UP000003781">
    <property type="component" value="Unassembled WGS sequence"/>
</dbReference>
<comment type="caution">
    <text evidence="1">The sequence shown here is derived from an EMBL/GenBank/DDBJ whole genome shotgun (WGS) entry which is preliminary data.</text>
</comment>
<dbReference type="InterPro" id="IPR010985">
    <property type="entry name" value="Ribbon_hlx_hlx"/>
</dbReference>
<sequence length="58" mass="6628">MARTKPRSDKVLTIRLPERDLLRLEAYCMEDGKTKTEVIRQFIHSLPANESSTPQKAG</sequence>
<dbReference type="eggNOG" id="ENOG50320RF">
    <property type="taxonomic scope" value="Bacteria"/>
</dbReference>
<protein>
    <recommendedName>
        <fullName evidence="3">Ribbon-helix-helix protein CopG domain-containing protein</fullName>
    </recommendedName>
</protein>
<dbReference type="AlphaFoldDB" id="A3IPL5"/>
<keyword evidence="2" id="KW-1185">Reference proteome</keyword>
<evidence type="ECO:0000313" key="2">
    <source>
        <dbReference type="Proteomes" id="UP000003781"/>
    </source>
</evidence>
<proteinExistence type="predicted"/>
<evidence type="ECO:0008006" key="3">
    <source>
        <dbReference type="Google" id="ProtNLM"/>
    </source>
</evidence>
<organism evidence="1 2">
    <name type="scientific">Crocosphaera chwakensis CCY0110</name>
    <dbReference type="NCBI Taxonomy" id="391612"/>
    <lineage>
        <taxon>Bacteria</taxon>
        <taxon>Bacillati</taxon>
        <taxon>Cyanobacteriota</taxon>
        <taxon>Cyanophyceae</taxon>
        <taxon>Oscillatoriophycideae</taxon>
        <taxon>Chroococcales</taxon>
        <taxon>Aphanothecaceae</taxon>
        <taxon>Crocosphaera</taxon>
        <taxon>Crocosphaera chwakensis</taxon>
    </lineage>
</organism>
<gene>
    <name evidence="1" type="ORF">CY0110_13331</name>
</gene>
<dbReference type="EMBL" id="AAXW01000013">
    <property type="protein sequence ID" value="EAZ91505.1"/>
    <property type="molecule type" value="Genomic_DNA"/>
</dbReference>